<feature type="transmembrane region" description="Helical" evidence="10">
    <location>
        <begin position="31"/>
        <end position="56"/>
    </location>
</feature>
<evidence type="ECO:0000256" key="4">
    <source>
        <dbReference type="ARBA" id="ARBA00022448"/>
    </source>
</evidence>
<dbReference type="AlphaFoldDB" id="A0A1H4KE16"/>
<evidence type="ECO:0000256" key="6">
    <source>
        <dbReference type="ARBA" id="ARBA00022592"/>
    </source>
</evidence>
<dbReference type="GO" id="GO:0005315">
    <property type="term" value="F:phosphate transmembrane transporter activity"/>
    <property type="evidence" value="ECO:0007669"/>
    <property type="project" value="InterPro"/>
</dbReference>
<dbReference type="SUPFAM" id="SSF161098">
    <property type="entry name" value="MetI-like"/>
    <property type="match status" value="1"/>
</dbReference>
<organism evidence="12 13">
    <name type="scientific">Terriglobus roseus</name>
    <dbReference type="NCBI Taxonomy" id="392734"/>
    <lineage>
        <taxon>Bacteria</taxon>
        <taxon>Pseudomonadati</taxon>
        <taxon>Acidobacteriota</taxon>
        <taxon>Terriglobia</taxon>
        <taxon>Terriglobales</taxon>
        <taxon>Acidobacteriaceae</taxon>
        <taxon>Terriglobus</taxon>
    </lineage>
</organism>
<accession>A0A1H4KE16</accession>
<dbReference type="OrthoDB" id="9785113at2"/>
<dbReference type="Pfam" id="PF00528">
    <property type="entry name" value="BPD_transp_1"/>
    <property type="match status" value="1"/>
</dbReference>
<comment type="similarity">
    <text evidence="2 10">Belongs to the binding-protein-dependent transport system permease family. CysTW subfamily.</text>
</comment>
<dbReference type="InterPro" id="IPR051408">
    <property type="entry name" value="Phosphate_transprt_permease"/>
</dbReference>
<evidence type="ECO:0000256" key="3">
    <source>
        <dbReference type="ARBA" id="ARBA00016864"/>
    </source>
</evidence>
<dbReference type="InterPro" id="IPR035906">
    <property type="entry name" value="MetI-like_sf"/>
</dbReference>
<feature type="transmembrane region" description="Helical" evidence="10">
    <location>
        <begin position="203"/>
        <end position="224"/>
    </location>
</feature>
<evidence type="ECO:0000256" key="7">
    <source>
        <dbReference type="ARBA" id="ARBA00022692"/>
    </source>
</evidence>
<dbReference type="CDD" id="cd06261">
    <property type="entry name" value="TM_PBP2"/>
    <property type="match status" value="1"/>
</dbReference>
<evidence type="ECO:0000256" key="8">
    <source>
        <dbReference type="ARBA" id="ARBA00022989"/>
    </source>
</evidence>
<keyword evidence="4" id="KW-0813">Transport</keyword>
<keyword evidence="7 10" id="KW-0812">Transmembrane</keyword>
<dbReference type="GO" id="GO:0035435">
    <property type="term" value="P:phosphate ion transmembrane transport"/>
    <property type="evidence" value="ECO:0007669"/>
    <property type="project" value="InterPro"/>
</dbReference>
<evidence type="ECO:0000313" key="13">
    <source>
        <dbReference type="Proteomes" id="UP000182409"/>
    </source>
</evidence>
<dbReference type="PANTHER" id="PTHR42922">
    <property type="entry name" value="PHOSPHATE TRANSPORT SYSTEM PERMEASE PROTEIN PSTA"/>
    <property type="match status" value="1"/>
</dbReference>
<dbReference type="InterPro" id="IPR005672">
    <property type="entry name" value="Phosphate_PstA"/>
</dbReference>
<gene>
    <name evidence="12" type="ORF">SAMN05443244_1135</name>
</gene>
<dbReference type="EMBL" id="FNSD01000001">
    <property type="protein sequence ID" value="SEB56355.1"/>
    <property type="molecule type" value="Genomic_DNA"/>
</dbReference>
<keyword evidence="9 10" id="KW-0472">Membrane</keyword>
<evidence type="ECO:0000256" key="10">
    <source>
        <dbReference type="RuleBase" id="RU363043"/>
    </source>
</evidence>
<dbReference type="NCBIfam" id="TIGR00974">
    <property type="entry name" value="3a0107s02c"/>
    <property type="match status" value="1"/>
</dbReference>
<keyword evidence="6" id="KW-0592">Phosphate transport</keyword>
<evidence type="ECO:0000256" key="1">
    <source>
        <dbReference type="ARBA" id="ARBA00004651"/>
    </source>
</evidence>
<dbReference type="PANTHER" id="PTHR42922:SF1">
    <property type="entry name" value="PHOSPHATE TRANSPORT SYSTEM PERMEASE PROTEIN PSTA"/>
    <property type="match status" value="1"/>
</dbReference>
<dbReference type="Proteomes" id="UP000182409">
    <property type="component" value="Unassembled WGS sequence"/>
</dbReference>
<dbReference type="RefSeq" id="WP_074652731.1">
    <property type="nucleotide sequence ID" value="NZ_FNSD01000001.1"/>
</dbReference>
<comment type="subcellular location">
    <subcellularLocation>
        <location evidence="1 10">Cell membrane</location>
        <topology evidence="1 10">Multi-pass membrane protein</topology>
    </subcellularLocation>
</comment>
<dbReference type="GO" id="GO:0005886">
    <property type="term" value="C:plasma membrane"/>
    <property type="evidence" value="ECO:0007669"/>
    <property type="project" value="UniProtKB-SubCell"/>
</dbReference>
<comment type="caution">
    <text evidence="10">Lacks conserved residue(s) required for the propagation of feature annotation.</text>
</comment>
<reference evidence="12 13" key="1">
    <citation type="submission" date="2016-10" db="EMBL/GenBank/DDBJ databases">
        <authorList>
            <person name="de Groot N.N."/>
        </authorList>
    </citation>
    <scope>NUCLEOTIDE SEQUENCE [LARGE SCALE GENOMIC DNA]</scope>
    <source>
        <strain evidence="12 13">AB35.6</strain>
    </source>
</reference>
<dbReference type="InterPro" id="IPR000515">
    <property type="entry name" value="MetI-like"/>
</dbReference>
<evidence type="ECO:0000256" key="2">
    <source>
        <dbReference type="ARBA" id="ARBA00007069"/>
    </source>
</evidence>
<feature type="transmembrane region" description="Helical" evidence="10">
    <location>
        <begin position="85"/>
        <end position="110"/>
    </location>
</feature>
<feature type="transmembrane region" description="Helical" evidence="10">
    <location>
        <begin position="122"/>
        <end position="146"/>
    </location>
</feature>
<sequence>MADLQMPPEVSAEIRRASRANQATRTGTDHLMTALAVGGTIVVLVPLVAILVYLVYKGASSLNWAFFTQTPKPVGEKGGGMANSILGSAVVLSLASLLGIPVGIAGGVYLAEYGAGKWLGNVIRFVADVLNGVPSIVMGIAGYALVVVHQHHFSALAGGVTLAIMMVPTVTRTTEEMLLTVPNAIREAAYGLGVPRWRTVMSISLRTAAPGIITGCMLAFARVAGETAPLLFTAFGSQFWSKSLNQPIAALPLQIFNYALSPYDEWHRLAWAGALVLITMIMVSVGLVRYVTSRGQLKGGS</sequence>
<evidence type="ECO:0000256" key="5">
    <source>
        <dbReference type="ARBA" id="ARBA00022475"/>
    </source>
</evidence>
<evidence type="ECO:0000259" key="11">
    <source>
        <dbReference type="PROSITE" id="PS50928"/>
    </source>
</evidence>
<dbReference type="Gene3D" id="1.10.3720.10">
    <property type="entry name" value="MetI-like"/>
    <property type="match status" value="1"/>
</dbReference>
<dbReference type="PROSITE" id="PS50928">
    <property type="entry name" value="ABC_TM1"/>
    <property type="match status" value="1"/>
</dbReference>
<protein>
    <recommendedName>
        <fullName evidence="3 10">Phosphate transport system permease protein PstA</fullName>
    </recommendedName>
</protein>
<keyword evidence="5 10" id="KW-1003">Cell membrane</keyword>
<keyword evidence="8 10" id="KW-1133">Transmembrane helix</keyword>
<feature type="transmembrane region" description="Helical" evidence="10">
    <location>
        <begin position="269"/>
        <end position="291"/>
    </location>
</feature>
<proteinExistence type="inferred from homology"/>
<feature type="domain" description="ABC transmembrane type-1" evidence="11">
    <location>
        <begin position="85"/>
        <end position="288"/>
    </location>
</feature>
<evidence type="ECO:0000313" key="12">
    <source>
        <dbReference type="EMBL" id="SEB56355.1"/>
    </source>
</evidence>
<evidence type="ECO:0000256" key="9">
    <source>
        <dbReference type="ARBA" id="ARBA00023136"/>
    </source>
</evidence>
<name>A0A1H4KE16_9BACT</name>